<dbReference type="PANTHER" id="PTHR33510">
    <property type="entry name" value="PROTEIN TIC 20-II, CHLOROPLASTIC"/>
    <property type="match status" value="1"/>
</dbReference>
<keyword evidence="9" id="KW-1185">Reference proteome</keyword>
<comment type="caution">
    <text evidence="8">The sequence shown here is derived from an EMBL/GenBank/DDBJ whole genome shotgun (WGS) entry which is preliminary data.</text>
</comment>
<keyword evidence="4" id="KW-1001">Plastid inner membrane</keyword>
<reference evidence="8" key="2">
    <citation type="journal article" date="2022" name="Hortic Res">
        <title>The genome of Dioscorea zingiberensis sheds light on the biosynthesis, origin and evolution of the medicinally important diosgenin saponins.</title>
        <authorList>
            <person name="Li Y."/>
            <person name="Tan C."/>
            <person name="Li Z."/>
            <person name="Guo J."/>
            <person name="Li S."/>
            <person name="Chen X."/>
            <person name="Wang C."/>
            <person name="Dai X."/>
            <person name="Yang H."/>
            <person name="Song W."/>
            <person name="Hou L."/>
            <person name="Xu J."/>
            <person name="Tong Z."/>
            <person name="Xu A."/>
            <person name="Yuan X."/>
            <person name="Wang W."/>
            <person name="Yang Q."/>
            <person name="Chen L."/>
            <person name="Sun Z."/>
            <person name="Wang K."/>
            <person name="Pan B."/>
            <person name="Chen J."/>
            <person name="Bao Y."/>
            <person name="Liu F."/>
            <person name="Qi X."/>
            <person name="Gang D.R."/>
            <person name="Wen J."/>
            <person name="Li J."/>
        </authorList>
    </citation>
    <scope>NUCLEOTIDE SEQUENCE</scope>
    <source>
        <strain evidence="8">Dzin_1.0</strain>
    </source>
</reference>
<evidence type="ECO:0000256" key="3">
    <source>
        <dbReference type="ARBA" id="ARBA00022692"/>
    </source>
</evidence>
<proteinExistence type="inferred from homology"/>
<keyword evidence="6 7" id="KW-0472">Membrane</keyword>
<evidence type="ECO:0000256" key="4">
    <source>
        <dbReference type="ARBA" id="ARBA00022780"/>
    </source>
</evidence>
<evidence type="ECO:0000313" key="8">
    <source>
        <dbReference type="EMBL" id="KAJ0982223.1"/>
    </source>
</evidence>
<comment type="function">
    <text evidence="7">Involved in protein precursor import into chloroplasts.</text>
</comment>
<dbReference type="EMBL" id="JAGGNH010000002">
    <property type="protein sequence ID" value="KAJ0982223.1"/>
    <property type="molecule type" value="Genomic_DNA"/>
</dbReference>
<organism evidence="8 9">
    <name type="scientific">Dioscorea zingiberensis</name>
    <dbReference type="NCBI Taxonomy" id="325984"/>
    <lineage>
        <taxon>Eukaryota</taxon>
        <taxon>Viridiplantae</taxon>
        <taxon>Streptophyta</taxon>
        <taxon>Embryophyta</taxon>
        <taxon>Tracheophyta</taxon>
        <taxon>Spermatophyta</taxon>
        <taxon>Magnoliopsida</taxon>
        <taxon>Liliopsida</taxon>
        <taxon>Dioscoreales</taxon>
        <taxon>Dioscoreaceae</taxon>
        <taxon>Dioscorea</taxon>
    </lineage>
</organism>
<comment type="caution">
    <text evidence="7">Lacks conserved residue(s) required for the propagation of feature annotation.</text>
</comment>
<keyword evidence="5 7" id="KW-1133">Transmembrane helix</keyword>
<evidence type="ECO:0000256" key="7">
    <source>
        <dbReference type="RuleBase" id="RU367003"/>
    </source>
</evidence>
<dbReference type="OrthoDB" id="414558at2759"/>
<protein>
    <recommendedName>
        <fullName evidence="7">Protein TIC 20</fullName>
    </recommendedName>
</protein>
<reference evidence="8" key="1">
    <citation type="submission" date="2021-03" db="EMBL/GenBank/DDBJ databases">
        <authorList>
            <person name="Li Z."/>
            <person name="Yang C."/>
        </authorList>
    </citation>
    <scope>NUCLEOTIDE SEQUENCE</scope>
    <source>
        <strain evidence="8">Dzin_1.0</strain>
        <tissue evidence="8">Leaf</tissue>
    </source>
</reference>
<feature type="transmembrane region" description="Helical" evidence="7">
    <location>
        <begin position="66"/>
        <end position="89"/>
    </location>
</feature>
<evidence type="ECO:0000256" key="1">
    <source>
        <dbReference type="ARBA" id="ARBA00004478"/>
    </source>
</evidence>
<gene>
    <name evidence="8" type="ORF">J5N97_010478</name>
</gene>
<name>A0A9D5D193_9LILI</name>
<dbReference type="Proteomes" id="UP001085076">
    <property type="component" value="Miscellaneous, Linkage group lg02"/>
</dbReference>
<evidence type="ECO:0000256" key="2">
    <source>
        <dbReference type="ARBA" id="ARBA00009596"/>
    </source>
</evidence>
<dbReference type="InterPro" id="IPR005691">
    <property type="entry name" value="Tic20"/>
</dbReference>
<evidence type="ECO:0000256" key="6">
    <source>
        <dbReference type="ARBA" id="ARBA00023136"/>
    </source>
</evidence>
<accession>A0A9D5D193</accession>
<keyword evidence="3 7" id="KW-0812">Transmembrane</keyword>
<evidence type="ECO:0000313" key="9">
    <source>
        <dbReference type="Proteomes" id="UP001085076"/>
    </source>
</evidence>
<evidence type="ECO:0000256" key="5">
    <source>
        <dbReference type="ARBA" id="ARBA00022989"/>
    </source>
</evidence>
<dbReference type="GO" id="GO:0009706">
    <property type="term" value="C:chloroplast inner membrane"/>
    <property type="evidence" value="ECO:0007669"/>
    <property type="project" value="UniProtKB-SubCell"/>
</dbReference>
<dbReference type="Pfam" id="PF16166">
    <property type="entry name" value="TIC20"/>
    <property type="match status" value="1"/>
</dbReference>
<keyword evidence="7" id="KW-0934">Plastid</keyword>
<dbReference type="AlphaFoldDB" id="A0A9D5D193"/>
<comment type="subcellular location">
    <subcellularLocation>
        <location evidence="1">Plastid</location>
        <location evidence="1">Chloroplast inner membrane</location>
        <topology evidence="1">Multi-pass membrane protein</topology>
    </subcellularLocation>
    <subcellularLocation>
        <location evidence="7">Plastid</location>
        <location evidence="7">Chloroplast membrane</location>
        <topology evidence="7">Multi-pass membrane protein</topology>
    </subcellularLocation>
</comment>
<feature type="transmembrane region" description="Helical" evidence="7">
    <location>
        <begin position="95"/>
        <end position="113"/>
    </location>
</feature>
<sequence>MSTWRSTWTDSSLSSSLKKTKNYNLISLPLRRLPPSRSRSLPLHLLLGRCRRRRPQSLPYYQERRLLSLFAGFPPLAAALEPILTLIAAYRSIPYAAFVVFFALYLGVVNSQFSRYVRFNAMQVVVLDVVPRLALSHPARVQRSD</sequence>
<dbReference type="PANTHER" id="PTHR33510:SF5">
    <property type="entry name" value="PROTEIN TIC 20-II, CHLOROPLASTIC"/>
    <property type="match status" value="1"/>
</dbReference>
<keyword evidence="7" id="KW-0150">Chloroplast</keyword>
<comment type="similarity">
    <text evidence="2 7">Belongs to the Tic20 family.</text>
</comment>